<reference evidence="14 18" key="4">
    <citation type="submission" date="2018-06" db="EMBL/GenBank/DDBJ databases">
        <authorList>
            <consortium name="Pathogen Informatics"/>
            <person name="Doyle S."/>
        </authorList>
    </citation>
    <scope>NUCLEOTIDE SEQUENCE [LARGE SCALE GENOMIC DNA]</scope>
    <source>
        <strain evidence="14 18">NCTC10308</strain>
    </source>
</reference>
<dbReference type="Proteomes" id="UP000595107">
    <property type="component" value="Chromosome"/>
</dbReference>
<dbReference type="EMBL" id="BJUJ01000021">
    <property type="protein sequence ID" value="GEK43861.1"/>
    <property type="molecule type" value="Genomic_DNA"/>
</dbReference>
<dbReference type="EMBL" id="JAOCCL010000015">
    <property type="protein sequence ID" value="MDH0826346.1"/>
    <property type="molecule type" value="Genomic_DNA"/>
</dbReference>
<evidence type="ECO:0000313" key="12">
    <source>
        <dbReference type="EMBL" id="RSE22161.1"/>
    </source>
</evidence>
<dbReference type="Proteomes" id="UP000321274">
    <property type="component" value="Unassembled WGS sequence"/>
</dbReference>
<dbReference type="EMBL" id="JAOCIL010000001">
    <property type="protein sequence ID" value="MDH1439427.1"/>
    <property type="molecule type" value="Genomic_DNA"/>
</dbReference>
<dbReference type="PANTHER" id="PTHR36919">
    <property type="entry name" value="BLR1215 PROTEIN"/>
    <property type="match status" value="1"/>
</dbReference>
<dbReference type="Proteomes" id="UP000277537">
    <property type="component" value="Unassembled WGS sequence"/>
</dbReference>
<feature type="signal peptide" evidence="1">
    <location>
        <begin position="1"/>
        <end position="21"/>
    </location>
</feature>
<evidence type="ECO:0000313" key="10">
    <source>
        <dbReference type="EMBL" id="PZQ91363.1"/>
    </source>
</evidence>
<evidence type="ECO:0000313" key="3">
    <source>
        <dbReference type="EMBL" id="AZN65064.1"/>
    </source>
</evidence>
<evidence type="ECO:0000313" key="7">
    <source>
        <dbReference type="EMBL" id="MDH0826346.1"/>
    </source>
</evidence>
<reference evidence="11 22" key="7">
    <citation type="submission" date="2020-12" db="EMBL/GenBank/DDBJ databases">
        <title>FDA dAtabase for Regulatory Grade micrObial Sequences (FDA-ARGOS): Supporting development and validation of Infectious Disease Dx tests.</title>
        <authorList>
            <person name="Sproer C."/>
            <person name="Gronow S."/>
            <person name="Severitt S."/>
            <person name="Schroder I."/>
            <person name="Tallon L."/>
            <person name="Sadzewicz L."/>
            <person name="Zhao X."/>
            <person name="Boylan J."/>
            <person name="Ott S."/>
            <person name="Bowen H."/>
            <person name="Vavikolanu K."/>
            <person name="Mehta A."/>
            <person name="Aluvathingal J."/>
            <person name="Nadendla S."/>
            <person name="Lowell S."/>
            <person name="Myers T."/>
            <person name="Yan Y."/>
            <person name="Sichtig H."/>
        </authorList>
    </citation>
    <scope>NUCLEOTIDE SEQUENCE [LARGE SCALE GENOMIC DNA]</scope>
    <source>
        <strain evidence="11 22">FDAARGOS_910</strain>
    </source>
</reference>
<dbReference type="EMBL" id="JAOCLH010000026">
    <property type="protein sequence ID" value="MDH2173255.1"/>
    <property type="molecule type" value="Genomic_DNA"/>
</dbReference>
<reference evidence="15 23" key="9">
    <citation type="submission" date="2023-04" db="EMBL/GenBank/DDBJ databases">
        <title>Acinetobacter johnsonii isolate AYTCM encoding NDM-1, OXA-58 and PER-1.</title>
        <authorList>
            <person name="Tian C."/>
            <person name="Wang S."/>
            <person name="Fan X."/>
            <person name="Xia D."/>
        </authorList>
    </citation>
    <scope>NUCLEOTIDE SEQUENCE [LARGE SCALE GENOMIC DNA]</scope>
    <source>
        <strain evidence="15 23">AYTCM</strain>
    </source>
</reference>
<dbReference type="Proteomes" id="UP001162261">
    <property type="component" value="Unassembled WGS sequence"/>
</dbReference>
<dbReference type="Proteomes" id="UP001161099">
    <property type="component" value="Unassembled WGS sequence"/>
</dbReference>
<accession>A0A0W8GXW1</accession>
<dbReference type="EMBL" id="RHXE01000024">
    <property type="protein sequence ID" value="RSE22161.1"/>
    <property type="molecule type" value="Genomic_DNA"/>
</dbReference>
<evidence type="ECO:0000313" key="16">
    <source>
        <dbReference type="Proteomes" id="UP000196240"/>
    </source>
</evidence>
<dbReference type="EMBL" id="CP022298">
    <property type="protein sequence ID" value="AZN65064.1"/>
    <property type="molecule type" value="Genomic_DNA"/>
</dbReference>
<dbReference type="EMBL" id="JAOCDR010000006">
    <property type="protein sequence ID" value="MDH0655577.1"/>
    <property type="molecule type" value="Genomic_DNA"/>
</dbReference>
<proteinExistence type="predicted"/>
<evidence type="ECO:0000313" key="15">
    <source>
        <dbReference type="EMBL" id="WMG18735.1"/>
    </source>
</evidence>
<dbReference type="RefSeq" id="WP_004695101.1">
    <property type="nucleotide sequence ID" value="NZ_BBTB01000060.1"/>
</dbReference>
<dbReference type="Proteomes" id="UP000254227">
    <property type="component" value="Unassembled WGS sequence"/>
</dbReference>
<evidence type="ECO:0000313" key="11">
    <source>
        <dbReference type="EMBL" id="QPS04437.1"/>
    </source>
</evidence>
<dbReference type="EMBL" id="QFQJ01000025">
    <property type="protein sequence ID" value="PZQ91363.1"/>
    <property type="molecule type" value="Genomic_DNA"/>
</dbReference>
<evidence type="ECO:0000313" key="5">
    <source>
        <dbReference type="EMBL" id="MDG9785424.1"/>
    </source>
</evidence>
<evidence type="ECO:0000313" key="17">
    <source>
        <dbReference type="Proteomes" id="UP000249282"/>
    </source>
</evidence>
<sequence>MKSKFFIAGLTLSMLCGGAFAQDLTGTWQQIDDKSGSPKAIIEIRKESNNTYTGKIVKITPRPGYTPKETCVNCPTPYTNKPILGMDIIKGLKHVDGTNNYEKGRVIDPLSGKLYDAKMKLNATGKRLSLRAYIGVSALGRNQTWLRID</sequence>
<dbReference type="Proteomes" id="UP000249282">
    <property type="component" value="Unassembled WGS sequence"/>
</dbReference>
<protein>
    <submittedName>
        <fullName evidence="10">DUF2147 domain-containing protein</fullName>
    </submittedName>
    <submittedName>
        <fullName evidence="14">Putative signal peptide-containing protein</fullName>
    </submittedName>
    <submittedName>
        <fullName evidence="4">Signal peptidase</fullName>
    </submittedName>
</protein>
<dbReference type="Proteomes" id="UP000276980">
    <property type="component" value="Chromosome"/>
</dbReference>
<dbReference type="Proteomes" id="UP001157887">
    <property type="component" value="Unassembled WGS sequence"/>
</dbReference>
<dbReference type="Pfam" id="PF09917">
    <property type="entry name" value="DUF2147"/>
    <property type="match status" value="1"/>
</dbReference>
<evidence type="ECO:0000256" key="1">
    <source>
        <dbReference type="SAM" id="SignalP"/>
    </source>
</evidence>
<organism evidence="10 17">
    <name type="scientific">Acinetobacter johnsonii</name>
    <dbReference type="NCBI Taxonomy" id="40214"/>
    <lineage>
        <taxon>Bacteria</taxon>
        <taxon>Pseudomonadati</taxon>
        <taxon>Pseudomonadota</taxon>
        <taxon>Gammaproteobacteria</taxon>
        <taxon>Moraxellales</taxon>
        <taxon>Moraxellaceae</taxon>
        <taxon>Acinetobacter</taxon>
    </lineage>
</organism>
<evidence type="ECO:0000313" key="4">
    <source>
        <dbReference type="EMBL" id="GEK43861.1"/>
    </source>
</evidence>
<reference evidence="3 19" key="2">
    <citation type="submission" date="2017-06" db="EMBL/GenBank/DDBJ databases">
        <title>Complete Genome Sequence of the Carbazole-Degrading Bacterium Acinetobacter johnsonii IC001.</title>
        <authorList>
            <person name="Vejarano F."/>
            <person name="Suzuki-Minakuchi C."/>
            <person name="Ohtsubo Y."/>
            <person name="Tsuda M."/>
            <person name="Okada K."/>
            <person name="Nojiri H."/>
        </authorList>
    </citation>
    <scope>NUCLEOTIDE SEQUENCE [LARGE SCALE GENOMIC DNA]</scope>
    <source>
        <strain evidence="3 19">IC001</strain>
    </source>
</reference>
<evidence type="ECO:0000313" key="22">
    <source>
        <dbReference type="Proteomes" id="UP000595107"/>
    </source>
</evidence>
<dbReference type="Proteomes" id="UP000196240">
    <property type="component" value="Unassembled WGS sequence"/>
</dbReference>
<dbReference type="AlphaFoldDB" id="A0A0W8GXW1"/>
<dbReference type="EMBL" id="CP121776">
    <property type="protein sequence ID" value="WMG18735.1"/>
    <property type="molecule type" value="Genomic_DNA"/>
</dbReference>
<evidence type="ECO:0000313" key="6">
    <source>
        <dbReference type="EMBL" id="MDH0655577.1"/>
    </source>
</evidence>
<name>A0A0W8GXW1_ACIJO</name>
<evidence type="ECO:0000313" key="13">
    <source>
        <dbReference type="EMBL" id="SJX22066.1"/>
    </source>
</evidence>
<dbReference type="Proteomes" id="UP001160116">
    <property type="component" value="Unassembled WGS sequence"/>
</dbReference>
<keyword evidence="1" id="KW-0732">Signal</keyword>
<evidence type="ECO:0000313" key="18">
    <source>
        <dbReference type="Proteomes" id="UP000254227"/>
    </source>
</evidence>
<dbReference type="PANTHER" id="PTHR36919:SF3">
    <property type="entry name" value="BLL5882 PROTEIN"/>
    <property type="match status" value="1"/>
</dbReference>
<evidence type="ECO:0000259" key="2">
    <source>
        <dbReference type="Pfam" id="PF09917"/>
    </source>
</evidence>
<dbReference type="EMBL" id="UFRV01000006">
    <property type="protein sequence ID" value="SUT96891.1"/>
    <property type="molecule type" value="Genomic_DNA"/>
</dbReference>
<evidence type="ECO:0000313" key="21">
    <source>
        <dbReference type="Proteomes" id="UP000321274"/>
    </source>
</evidence>
<dbReference type="EMBL" id="FUUY01000005">
    <property type="protein sequence ID" value="SJX22066.1"/>
    <property type="molecule type" value="Genomic_DNA"/>
</dbReference>
<reference evidence="10 17" key="3">
    <citation type="submission" date="2017-11" db="EMBL/GenBank/DDBJ databases">
        <title>Infants hospitalized years apart are colonized by the same room-sourced microbial strains.</title>
        <authorList>
            <person name="Brooks B."/>
            <person name="Olm M.R."/>
            <person name="Firek B.A."/>
            <person name="Baker R."/>
            <person name="Thomas B.C."/>
            <person name="Morowitz M.J."/>
            <person name="Banfield J.F."/>
        </authorList>
    </citation>
    <scope>NUCLEOTIDE SEQUENCE [LARGE SCALE GENOMIC DNA]</scope>
    <source>
        <strain evidence="10">S2_003_000_R3_20</strain>
    </source>
</reference>
<evidence type="ECO:0000313" key="19">
    <source>
        <dbReference type="Proteomes" id="UP000276980"/>
    </source>
</evidence>
<evidence type="ECO:0000313" key="8">
    <source>
        <dbReference type="EMBL" id="MDH1439427.1"/>
    </source>
</evidence>
<evidence type="ECO:0000313" key="9">
    <source>
        <dbReference type="EMBL" id="MDH2173255.1"/>
    </source>
</evidence>
<reference evidence="4 21" key="6">
    <citation type="submission" date="2019-07" db="EMBL/GenBank/DDBJ databases">
        <title>Whole genome shotgun sequence of Acinetobacter johnsonii NBRC 102197.</title>
        <authorList>
            <person name="Hosoyama A."/>
            <person name="Uohara A."/>
            <person name="Ohji S."/>
            <person name="Ichikawa N."/>
        </authorList>
    </citation>
    <scope>NUCLEOTIDE SEQUENCE [LARGE SCALE GENOMIC DNA]</scope>
    <source>
        <strain evidence="4 21">NBRC 102197</strain>
    </source>
</reference>
<dbReference type="EMBL" id="JAOECG010000001">
    <property type="protein sequence ID" value="MDG9785424.1"/>
    <property type="molecule type" value="Genomic_DNA"/>
</dbReference>
<dbReference type="Gene3D" id="2.40.128.520">
    <property type="match status" value="1"/>
</dbReference>
<feature type="domain" description="DUF2147" evidence="2">
    <location>
        <begin position="26"/>
        <end position="147"/>
    </location>
</feature>
<evidence type="ECO:0000313" key="23">
    <source>
        <dbReference type="Proteomes" id="UP001244586"/>
    </source>
</evidence>
<feature type="chain" id="PRO_5015049242" evidence="1">
    <location>
        <begin position="22"/>
        <end position="149"/>
    </location>
</feature>
<gene>
    <name evidence="13" type="ORF">ACNJC6_01698</name>
    <name evidence="4" type="ORF">AJO04nite_11190</name>
    <name evidence="3" type="ORF">CFH90_13925</name>
    <name evidence="10" type="ORF">DI542_06295</name>
    <name evidence="12" type="ORF">EGT73_10970</name>
    <name evidence="11" type="ORF">I6G67_02765</name>
    <name evidence="7" type="ORF">N5C97_07500</name>
    <name evidence="6" type="ORF">N5D11_05510</name>
    <name evidence="8" type="ORF">N5I27_13980</name>
    <name evidence="9" type="ORF">N5J46_12650</name>
    <name evidence="5" type="ORF">N7566_00075</name>
    <name evidence="14" type="ORF">NCTC10308_02212</name>
    <name evidence="15" type="ORF">QBJ73_03735</name>
</gene>
<dbReference type="Proteomes" id="UP001161567">
    <property type="component" value="Unassembled WGS sequence"/>
</dbReference>
<dbReference type="InterPro" id="IPR019223">
    <property type="entry name" value="DUF2147"/>
</dbReference>
<evidence type="ECO:0000313" key="20">
    <source>
        <dbReference type="Proteomes" id="UP000277537"/>
    </source>
</evidence>
<dbReference type="Proteomes" id="UP001244586">
    <property type="component" value="Chromosome"/>
</dbReference>
<reference evidence="12 20" key="5">
    <citation type="submission" date="2018-10" db="EMBL/GenBank/DDBJ databases">
        <title>Transmission dynamics of multidrug resistant bacteria on intensive care unit surfaces.</title>
        <authorList>
            <person name="D'Souza A.W."/>
            <person name="Potter R.F."/>
            <person name="Wallace M."/>
            <person name="Shupe A."/>
            <person name="Patel S."/>
            <person name="Sun S."/>
            <person name="Gul D."/>
            <person name="Kwon J.H."/>
            <person name="Andleeb S."/>
            <person name="Burnham C.-A.D."/>
            <person name="Dantas G."/>
        </authorList>
    </citation>
    <scope>NUCLEOTIDE SEQUENCE [LARGE SCALE GENOMIC DNA]</scope>
    <source>
        <strain evidence="12 20">AJ_385</strain>
    </source>
</reference>
<keyword evidence="23" id="KW-1185">Reference proteome</keyword>
<reference evidence="5" key="8">
    <citation type="submission" date="2022-09" db="EMBL/GenBank/DDBJ databases">
        <title>Intensive care unit water sources are persistently colonized with multi-drug resistant bacteria and are the site of extensive horizontal gene transfer of antibiotic resistance genes.</title>
        <authorList>
            <person name="Diorio-Toth L."/>
        </authorList>
    </citation>
    <scope>NUCLEOTIDE SEQUENCE</scope>
    <source>
        <strain evidence="9">GD03649</strain>
        <strain evidence="8">GD03725</strain>
        <strain evidence="6">GD03851</strain>
        <strain evidence="7">GD03885</strain>
        <strain evidence="5">GD04065</strain>
    </source>
</reference>
<reference evidence="13 16" key="1">
    <citation type="submission" date="2017-02" db="EMBL/GenBank/DDBJ databases">
        <authorList>
            <person name="Peterson S.W."/>
        </authorList>
    </citation>
    <scope>NUCLEOTIDE SEQUENCE [LARGE SCALE GENOMIC DNA]</scope>
    <source>
        <strain evidence="13">C6</strain>
    </source>
</reference>
<dbReference type="EMBL" id="CP065666">
    <property type="protein sequence ID" value="QPS04437.1"/>
    <property type="molecule type" value="Genomic_DNA"/>
</dbReference>
<evidence type="ECO:0000313" key="14">
    <source>
        <dbReference type="EMBL" id="SUT96891.1"/>
    </source>
</evidence>